<organism evidence="1 2">
    <name type="scientific">Orbilia oligospora</name>
    <name type="common">Nematode-trapping fungus</name>
    <name type="synonym">Arthrobotrys oligospora</name>
    <dbReference type="NCBI Taxonomy" id="2813651"/>
    <lineage>
        <taxon>Eukaryota</taxon>
        <taxon>Fungi</taxon>
        <taxon>Dikarya</taxon>
        <taxon>Ascomycota</taxon>
        <taxon>Pezizomycotina</taxon>
        <taxon>Orbiliomycetes</taxon>
        <taxon>Orbiliales</taxon>
        <taxon>Orbiliaceae</taxon>
        <taxon>Orbilia</taxon>
    </lineage>
</organism>
<gene>
    <name evidence="1" type="ORF">TWF970_006933</name>
</gene>
<evidence type="ECO:0000313" key="1">
    <source>
        <dbReference type="EMBL" id="KAF3275211.1"/>
    </source>
</evidence>
<evidence type="ECO:0000313" key="2">
    <source>
        <dbReference type="Proteomes" id="UP000474640"/>
    </source>
</evidence>
<reference evidence="1 2" key="1">
    <citation type="submission" date="2020-01" db="EMBL/GenBank/DDBJ databases">
        <authorList>
            <person name="Palmer J.M."/>
        </authorList>
    </citation>
    <scope>NUCLEOTIDE SEQUENCE [LARGE SCALE GENOMIC DNA]</scope>
    <source>
        <strain evidence="1 2">TWF970</strain>
    </source>
</reference>
<dbReference type="EMBL" id="JAABOJ010000039">
    <property type="protein sequence ID" value="KAF3275211.1"/>
    <property type="molecule type" value="Genomic_DNA"/>
</dbReference>
<sequence length="236" mass="27318">MKTLAEIQRLRLAEEAIKSLDPEPLTIRVLGKRTARSSHLARTTISTIQIPRLQNETAFSRRWSLRHALCSDTSIMALYNPESGEIFYLEQVGSIYSSDEYENVTTLEDIDRLGEEGTVWHAVYSAFIYTRSSCPFAANGYWYTKYPNHPYILMMAWIYQKMGIETMPVVLHEDLVEGRYLTTWDAVKAKGERFDIYITVTHLLIHGDAHHNALKKRLKNFRFNSKALAIRIQKND</sequence>
<comment type="caution">
    <text evidence="1">The sequence shown here is derived from an EMBL/GenBank/DDBJ whole genome shotgun (WGS) entry which is preliminary data.</text>
</comment>
<protein>
    <submittedName>
        <fullName evidence="1">Uncharacterized protein</fullName>
    </submittedName>
</protein>
<name>A0A7C8V3L0_ORBOL</name>
<dbReference type="AlphaFoldDB" id="A0A7C8V3L0"/>
<accession>A0A7C8V3L0</accession>
<proteinExistence type="predicted"/>
<dbReference type="Proteomes" id="UP000474640">
    <property type="component" value="Unassembled WGS sequence"/>
</dbReference>